<accession>A0A2K2FAQ7</accession>
<evidence type="ECO:0000259" key="1">
    <source>
        <dbReference type="Pfam" id="PF09989"/>
    </source>
</evidence>
<name>A0A2K2FAQ7_9CLOT</name>
<dbReference type="Proteomes" id="UP000236151">
    <property type="component" value="Unassembled WGS sequence"/>
</dbReference>
<dbReference type="PANTHER" id="PTHR32329:SF2">
    <property type="entry name" value="BIFUNCTIONAL PROTEIN [INCLUDES 2-HYDROXYACYL-COA DEHYDRATASE (N-TER) AND ITS ACTIVATOR DOMAIN (C_TERM)"/>
    <property type="match status" value="1"/>
</dbReference>
<evidence type="ECO:0000313" key="3">
    <source>
        <dbReference type="Proteomes" id="UP000236151"/>
    </source>
</evidence>
<proteinExistence type="predicted"/>
<dbReference type="OrthoDB" id="9780120at2"/>
<dbReference type="InterPro" id="IPR051805">
    <property type="entry name" value="Dehydratase_Activator_Redct"/>
</dbReference>
<dbReference type="PANTHER" id="PTHR32329">
    <property type="entry name" value="BIFUNCTIONAL PROTEIN [INCLUDES 2-HYDROXYACYL-COA DEHYDRATASE (N-TER) AND ITS ACTIVATOR DOMAIN (C_TERM)-RELATED"/>
    <property type="match status" value="1"/>
</dbReference>
<dbReference type="EMBL" id="NIOJ01000039">
    <property type="protein sequence ID" value="PNT97227.1"/>
    <property type="molecule type" value="Genomic_DNA"/>
</dbReference>
<reference evidence="2 3" key="1">
    <citation type="submission" date="2017-06" db="EMBL/GenBank/DDBJ databases">
        <title>Investigating the central metabolism of Clostridium thermosuccinogenes.</title>
        <authorList>
            <person name="Koendjbiharie J.G."/>
            <person name="van Kranenburg R."/>
        </authorList>
    </citation>
    <scope>NUCLEOTIDE SEQUENCE [LARGE SCALE GENOMIC DNA]</scope>
    <source>
        <strain evidence="2 3">DSM 5806</strain>
    </source>
</reference>
<dbReference type="KEGG" id="cthd:CDO33_15895"/>
<keyword evidence="3" id="KW-1185">Reference proteome</keyword>
<dbReference type="InterPro" id="IPR010327">
    <property type="entry name" value="FldB/FldC_alpha/beta"/>
</dbReference>
<dbReference type="Pfam" id="PF06050">
    <property type="entry name" value="HGD-D"/>
    <property type="match status" value="1"/>
</dbReference>
<dbReference type="Gene3D" id="3.40.50.11900">
    <property type="match status" value="1"/>
</dbReference>
<sequence>MSKKVGIPKALFYYQYIPLWRTFFEELGAEIVVSDYTSKRILDDGVKSCVDEACLPIKLFHGHVLNLKDRVDYLFIPRFTSVSKNEYICPKFGGLPDMVRHTFKGLPEIIDTEINLRKSAKNALEAALDIGSRFTGSRMAIKRAFHKAQKDYLRFRQMLKEGKLPEDFCGREKQRPLVRQAGNRMLNIAVIGHVYNLYDSYINMELLDKLRNNGVNIITIDMIDEEIINEKCSTLPKRMFWNFGRKAIGSVMHILDRDDIDGVIYLMSFGCGIDSFICDLAERKVRRESNIPFIVLTIDEHSGEAGMNTRIEAFLDMIRWRHKDENNISAYG</sequence>
<dbReference type="InterPro" id="IPR018709">
    <property type="entry name" value="CoA_activase_DUF2229"/>
</dbReference>
<comment type="caution">
    <text evidence="2">The sequence shown here is derived from an EMBL/GenBank/DDBJ whole genome shotgun (WGS) entry which is preliminary data.</text>
</comment>
<organism evidence="2 3">
    <name type="scientific">Clostridium thermosuccinogenes</name>
    <dbReference type="NCBI Taxonomy" id="84032"/>
    <lineage>
        <taxon>Bacteria</taxon>
        <taxon>Bacillati</taxon>
        <taxon>Bacillota</taxon>
        <taxon>Clostridia</taxon>
        <taxon>Eubacteriales</taxon>
        <taxon>Clostridiaceae</taxon>
        <taxon>Clostridium</taxon>
    </lineage>
</organism>
<dbReference type="AlphaFoldDB" id="A0A2K2FAQ7"/>
<evidence type="ECO:0000313" key="2">
    <source>
        <dbReference type="EMBL" id="PNT97227.1"/>
    </source>
</evidence>
<dbReference type="Pfam" id="PF09989">
    <property type="entry name" value="DUF2229"/>
    <property type="match status" value="1"/>
</dbReference>
<feature type="domain" description="DUF2229" evidence="1">
    <location>
        <begin position="4"/>
        <end position="223"/>
    </location>
</feature>
<protein>
    <recommendedName>
        <fullName evidence="1">DUF2229 domain-containing protein</fullName>
    </recommendedName>
</protein>
<dbReference type="RefSeq" id="WP_103082296.1">
    <property type="nucleotide sequence ID" value="NZ_CP021850.1"/>
</dbReference>
<gene>
    <name evidence="2" type="ORF">CDQ84_13675</name>
</gene>